<comment type="caution">
    <text evidence="2">The sequence shown here is derived from an EMBL/GenBank/DDBJ whole genome shotgun (WGS) entry which is preliminary data.</text>
</comment>
<reference evidence="2 3" key="1">
    <citation type="submission" date="2017-06" db="EMBL/GenBank/DDBJ databases">
        <title>Draft genome sequence of the halophilic bacterium Marinobacter vinifirmus FB1.</title>
        <authorList>
            <person name="Stepanov V.G."/>
            <person name="Roberts D.J."/>
            <person name="Fox G.E."/>
        </authorList>
    </citation>
    <scope>NUCLEOTIDE SEQUENCE [LARGE SCALE GENOMIC DNA]</scope>
    <source>
        <strain evidence="2 3">FB1</strain>
    </source>
</reference>
<evidence type="ECO:0000313" key="3">
    <source>
        <dbReference type="Proteomes" id="UP000216984"/>
    </source>
</evidence>
<evidence type="ECO:0008006" key="4">
    <source>
        <dbReference type="Google" id="ProtNLM"/>
    </source>
</evidence>
<dbReference type="Proteomes" id="UP000216984">
    <property type="component" value="Unassembled WGS sequence"/>
</dbReference>
<proteinExistence type="predicted"/>
<dbReference type="EMBL" id="NEFY01000010">
    <property type="protein sequence ID" value="OZC35501.1"/>
    <property type="molecule type" value="Genomic_DNA"/>
</dbReference>
<name>A0A7Z1ILI7_9GAMM</name>
<evidence type="ECO:0000256" key="1">
    <source>
        <dbReference type="SAM" id="SignalP"/>
    </source>
</evidence>
<organism evidence="2 3">
    <name type="scientific">Marinobacter vinifirmus</name>
    <dbReference type="NCBI Taxonomy" id="355591"/>
    <lineage>
        <taxon>Bacteria</taxon>
        <taxon>Pseudomonadati</taxon>
        <taxon>Pseudomonadota</taxon>
        <taxon>Gammaproteobacteria</taxon>
        <taxon>Pseudomonadales</taxon>
        <taxon>Marinobacteraceae</taxon>
        <taxon>Marinobacter</taxon>
    </lineage>
</organism>
<gene>
    <name evidence="2" type="ORF">B9Q17_07435</name>
</gene>
<evidence type="ECO:0000313" key="2">
    <source>
        <dbReference type="EMBL" id="OZC35501.1"/>
    </source>
</evidence>
<protein>
    <recommendedName>
        <fullName evidence="4">MSHA biogenesis protein MshK</fullName>
    </recommendedName>
</protein>
<accession>A0A7Z1ILI7</accession>
<keyword evidence="1" id="KW-0732">Signal</keyword>
<dbReference type="RefSeq" id="WP_058341466.1">
    <property type="nucleotide sequence ID" value="NZ_NEFY01000010.1"/>
</dbReference>
<feature type="chain" id="PRO_5031302565" description="MSHA biogenesis protein MshK" evidence="1">
    <location>
        <begin position="23"/>
        <end position="108"/>
    </location>
</feature>
<dbReference type="AlphaFoldDB" id="A0A7Z1ILI7"/>
<sequence length="108" mass="11807">MRSAIFGLAMVLALFASAGAHALQDPTRPPDARPASVQNVAPRDIELGSILLGSQRRVAVINGVALREGDDHDGIRVRRIHRDKVEVTDRGQPRVLYPPTLPQVRITQ</sequence>
<feature type="signal peptide" evidence="1">
    <location>
        <begin position="1"/>
        <end position="22"/>
    </location>
</feature>
<keyword evidence="3" id="KW-1185">Reference proteome</keyword>